<dbReference type="EMBL" id="JALJOU010000066">
    <property type="protein sequence ID" value="KAK9826395.1"/>
    <property type="molecule type" value="Genomic_DNA"/>
</dbReference>
<keyword evidence="1" id="KW-0472">Membrane</keyword>
<reference evidence="2 3" key="1">
    <citation type="journal article" date="2024" name="Nat. Commun.">
        <title>Phylogenomics reveals the evolutionary origins of lichenization in chlorophyte algae.</title>
        <authorList>
            <person name="Puginier C."/>
            <person name="Libourel C."/>
            <person name="Otte J."/>
            <person name="Skaloud P."/>
            <person name="Haon M."/>
            <person name="Grisel S."/>
            <person name="Petersen M."/>
            <person name="Berrin J.G."/>
            <person name="Delaux P.M."/>
            <person name="Dal Grande F."/>
            <person name="Keller J."/>
        </authorList>
    </citation>
    <scope>NUCLEOTIDE SEQUENCE [LARGE SCALE GENOMIC DNA]</scope>
    <source>
        <strain evidence="2 3">SAG 245.80</strain>
    </source>
</reference>
<dbReference type="Proteomes" id="UP001445335">
    <property type="component" value="Unassembled WGS sequence"/>
</dbReference>
<keyword evidence="1" id="KW-0812">Transmembrane</keyword>
<accession>A0AAW1QXV4</accession>
<dbReference type="AlphaFoldDB" id="A0AAW1QXV4"/>
<evidence type="ECO:0000313" key="2">
    <source>
        <dbReference type="EMBL" id="KAK9826395.1"/>
    </source>
</evidence>
<evidence type="ECO:0000313" key="3">
    <source>
        <dbReference type="Proteomes" id="UP001445335"/>
    </source>
</evidence>
<proteinExistence type="predicted"/>
<evidence type="ECO:0000256" key="1">
    <source>
        <dbReference type="SAM" id="Phobius"/>
    </source>
</evidence>
<sequence length="122" mass="12104">MNAPRLCLAVILGAPAASPPGTNVMSATAAGDSGGGGGFKVATVLVALLPVSCFVLLGLAGAVCLIRHLSARSVDASARGEAPQFISALAPPTKPLVMVEGPNNALCCGMELPVSTNHRSGR</sequence>
<name>A0AAW1QXV4_9CHLO</name>
<feature type="transmembrane region" description="Helical" evidence="1">
    <location>
        <begin position="41"/>
        <end position="66"/>
    </location>
</feature>
<protein>
    <submittedName>
        <fullName evidence="2">Uncharacterized protein</fullName>
    </submittedName>
</protein>
<keyword evidence="1" id="KW-1133">Transmembrane helix</keyword>
<organism evidence="2 3">
    <name type="scientific">Elliptochloris bilobata</name>
    <dbReference type="NCBI Taxonomy" id="381761"/>
    <lineage>
        <taxon>Eukaryota</taxon>
        <taxon>Viridiplantae</taxon>
        <taxon>Chlorophyta</taxon>
        <taxon>core chlorophytes</taxon>
        <taxon>Trebouxiophyceae</taxon>
        <taxon>Trebouxiophyceae incertae sedis</taxon>
        <taxon>Elliptochloris clade</taxon>
        <taxon>Elliptochloris</taxon>
    </lineage>
</organism>
<comment type="caution">
    <text evidence="2">The sequence shown here is derived from an EMBL/GenBank/DDBJ whole genome shotgun (WGS) entry which is preliminary data.</text>
</comment>
<gene>
    <name evidence="2" type="ORF">WJX81_007232</name>
</gene>
<keyword evidence="3" id="KW-1185">Reference proteome</keyword>